<feature type="chain" id="PRO_5046387913" description="START domain-containing protein" evidence="1">
    <location>
        <begin position="22"/>
        <end position="207"/>
    </location>
</feature>
<feature type="signal peptide" evidence="1">
    <location>
        <begin position="1"/>
        <end position="21"/>
    </location>
</feature>
<evidence type="ECO:0000313" key="3">
    <source>
        <dbReference type="Proteomes" id="UP001202281"/>
    </source>
</evidence>
<dbReference type="RefSeq" id="WP_243920713.1">
    <property type="nucleotide sequence ID" value="NZ_JALHLG010000011.1"/>
</dbReference>
<dbReference type="EMBL" id="JALHLG010000011">
    <property type="protein sequence ID" value="MCJ2187169.1"/>
    <property type="molecule type" value="Genomic_DNA"/>
</dbReference>
<evidence type="ECO:0008006" key="4">
    <source>
        <dbReference type="Google" id="ProtNLM"/>
    </source>
</evidence>
<proteinExistence type="predicted"/>
<protein>
    <recommendedName>
        <fullName evidence="4">START domain-containing protein</fullName>
    </recommendedName>
</protein>
<evidence type="ECO:0000256" key="1">
    <source>
        <dbReference type="SAM" id="SignalP"/>
    </source>
</evidence>
<organism evidence="2 3">
    <name type="scientific">Novosphingobium beihaiensis</name>
    <dbReference type="NCBI Taxonomy" id="2930389"/>
    <lineage>
        <taxon>Bacteria</taxon>
        <taxon>Pseudomonadati</taxon>
        <taxon>Pseudomonadota</taxon>
        <taxon>Alphaproteobacteria</taxon>
        <taxon>Sphingomonadales</taxon>
        <taxon>Sphingomonadaceae</taxon>
        <taxon>Novosphingobium</taxon>
    </lineage>
</organism>
<accession>A0ABT0BR94</accession>
<keyword evidence="3" id="KW-1185">Reference proteome</keyword>
<comment type="caution">
    <text evidence="2">The sequence shown here is derived from an EMBL/GenBank/DDBJ whole genome shotgun (WGS) entry which is preliminary data.</text>
</comment>
<evidence type="ECO:0000313" key="2">
    <source>
        <dbReference type="EMBL" id="MCJ2187169.1"/>
    </source>
</evidence>
<reference evidence="2 3" key="1">
    <citation type="submission" date="2022-04" db="EMBL/GenBank/DDBJ databases">
        <title>Identification of a novel bacterium isolated from mangrove sediments.</title>
        <authorList>
            <person name="Pan X."/>
        </authorList>
    </citation>
    <scope>NUCLEOTIDE SEQUENCE [LARGE SCALE GENOMIC DNA]</scope>
    <source>
        <strain evidence="2 3">B2638</strain>
    </source>
</reference>
<name>A0ABT0BR94_9SPHN</name>
<dbReference type="Proteomes" id="UP001202281">
    <property type="component" value="Unassembled WGS sequence"/>
</dbReference>
<sequence>MLLRTILAGCLALGWAGSAAAYDELPRGLAKLTPADVAERIHVDDEALEPHIVVSTHKVWDRGRRIEGAYASDVHMRALVDRQSGAVRWQVWHELIYPSRQPEMVGVNYRTEGRLRQADILIAEHWSDDCPGVDDVPASCNKYARFIFEIPGSVVEEIAETYHPKSRDPWRLRFKDENGGSITGGLAPAEAAGLMQAVERLRTSQGD</sequence>
<gene>
    <name evidence="2" type="ORF">MTR66_10135</name>
</gene>
<keyword evidence="1" id="KW-0732">Signal</keyword>